<evidence type="ECO:0000313" key="2">
    <source>
        <dbReference type="Proteomes" id="UP000256838"/>
    </source>
</evidence>
<dbReference type="RefSeq" id="WP_115534842.1">
    <property type="nucleotide sequence ID" value="NZ_QRGA01000009.1"/>
</dbReference>
<protein>
    <submittedName>
        <fullName evidence="1">Uncharacterized protein</fullName>
    </submittedName>
</protein>
<accession>A0A3D8JXW3</accession>
<organism evidence="1 2">
    <name type="scientific">Trinickia dinghuensis</name>
    <dbReference type="NCBI Taxonomy" id="2291023"/>
    <lineage>
        <taxon>Bacteria</taxon>
        <taxon>Pseudomonadati</taxon>
        <taxon>Pseudomonadota</taxon>
        <taxon>Betaproteobacteria</taxon>
        <taxon>Burkholderiales</taxon>
        <taxon>Burkholderiaceae</taxon>
        <taxon>Trinickia</taxon>
    </lineage>
</organism>
<sequence length="83" mass="8550">MDNGRRRPVPAEAPAAPAHVLPGRCGSRQANAVGRSRRCSFRSLPIVMAALMLVPIAPADANFAYASVKPAAVATPMAAAVRG</sequence>
<dbReference type="AlphaFoldDB" id="A0A3D8JXW3"/>
<keyword evidence="2" id="KW-1185">Reference proteome</keyword>
<gene>
    <name evidence="1" type="ORF">DWV00_17415</name>
</gene>
<proteinExistence type="predicted"/>
<comment type="caution">
    <text evidence="1">The sequence shown here is derived from an EMBL/GenBank/DDBJ whole genome shotgun (WGS) entry which is preliminary data.</text>
</comment>
<evidence type="ECO:0000313" key="1">
    <source>
        <dbReference type="EMBL" id="RDU97652.1"/>
    </source>
</evidence>
<dbReference type="Proteomes" id="UP000256838">
    <property type="component" value="Unassembled WGS sequence"/>
</dbReference>
<name>A0A3D8JXW3_9BURK</name>
<reference evidence="1 2" key="1">
    <citation type="submission" date="2018-08" db="EMBL/GenBank/DDBJ databases">
        <title>Paraburkholderia sp. DHOM06 isolated from forest soil.</title>
        <authorList>
            <person name="Gao Z.-H."/>
            <person name="Qiu L.-H."/>
        </authorList>
    </citation>
    <scope>NUCLEOTIDE SEQUENCE [LARGE SCALE GENOMIC DNA]</scope>
    <source>
        <strain evidence="1 2">DHOM06</strain>
    </source>
</reference>
<dbReference type="EMBL" id="QRGA01000009">
    <property type="protein sequence ID" value="RDU97652.1"/>
    <property type="molecule type" value="Genomic_DNA"/>
</dbReference>